<dbReference type="EMBL" id="SPMX01000034">
    <property type="protein sequence ID" value="NMQ06039.1"/>
    <property type="molecule type" value="Genomic_DNA"/>
</dbReference>
<feature type="region of interest" description="Disordered" evidence="2">
    <location>
        <begin position="329"/>
        <end position="348"/>
    </location>
</feature>
<dbReference type="Gene3D" id="3.40.50.450">
    <property type="match status" value="1"/>
</dbReference>
<keyword evidence="5" id="KW-1185">Reference proteome</keyword>
<dbReference type="PANTHER" id="PTHR43022">
    <property type="entry name" value="PROTEIN SMF"/>
    <property type="match status" value="1"/>
</dbReference>
<dbReference type="PANTHER" id="PTHR43022:SF1">
    <property type="entry name" value="PROTEIN SMF"/>
    <property type="match status" value="1"/>
</dbReference>
<dbReference type="Proteomes" id="UP000886469">
    <property type="component" value="Unassembled WGS sequence"/>
</dbReference>
<dbReference type="Pfam" id="PF02481">
    <property type="entry name" value="DNA_processg_A"/>
    <property type="match status" value="1"/>
</dbReference>
<reference evidence="4" key="1">
    <citation type="submission" date="2019-03" db="EMBL/GenBank/DDBJ databases">
        <title>Metabolic reconstructions from genomes of highly enriched 'Candidatus Accumulibacter' and 'Candidatus Competibacter' bioreactor populations.</title>
        <authorList>
            <person name="Annavajhala M.K."/>
            <person name="Welles L."/>
            <person name="Abbas B."/>
            <person name="Sorokin D."/>
            <person name="Park H."/>
            <person name="Van Loosdrecht M."/>
            <person name="Chandran K."/>
        </authorList>
    </citation>
    <scope>NUCLEOTIDE SEQUENCE</scope>
    <source>
        <strain evidence="4">SBR_L</strain>
    </source>
</reference>
<protein>
    <submittedName>
        <fullName evidence="4">DNA-processing protein DprA</fullName>
    </submittedName>
</protein>
<dbReference type="SUPFAM" id="SSF102405">
    <property type="entry name" value="MCP/YpsA-like"/>
    <property type="match status" value="1"/>
</dbReference>
<dbReference type="InterPro" id="IPR057666">
    <property type="entry name" value="DrpA_SLOG"/>
</dbReference>
<dbReference type="RefSeq" id="WP_169070650.1">
    <property type="nucleotide sequence ID" value="NZ_SPMX01000034.1"/>
</dbReference>
<accession>A0ABX1T8P8</accession>
<evidence type="ECO:0000256" key="1">
    <source>
        <dbReference type="ARBA" id="ARBA00006525"/>
    </source>
</evidence>
<feature type="domain" description="Smf/DprA SLOG" evidence="3">
    <location>
        <begin position="98"/>
        <end position="297"/>
    </location>
</feature>
<comment type="caution">
    <text evidence="4">The sequence shown here is derived from an EMBL/GenBank/DDBJ whole genome shotgun (WGS) entry which is preliminary data.</text>
</comment>
<proteinExistence type="inferred from homology"/>
<evidence type="ECO:0000313" key="4">
    <source>
        <dbReference type="EMBL" id="NMQ06039.1"/>
    </source>
</evidence>
<gene>
    <name evidence="4" type="ORF">E4Q08_12635</name>
</gene>
<sequence>MTNVLSNNTQAILLLTAPLIAGRSEQTRELLTPSEYKRLARHLHQLSKEPADLLASDADEILRQSQAVVDAARLKWLLGRGFALSQAIDRWQARGIWVVSRADSNYPQRLRDRLREDRPAVLYGCGERSILECGGLAVVGSRDVDDALVEYTESIGRLTAKARKTLVSGGARGIDQAAMRGALEAGGTVSGVLADGLEKSVMNRDHRRLLMDGQLVLVSPYDPGAGFNVGNAMQRNKLIYALADAALVVNSDFEKGGTWAGAVEQLGKLKFVPVFVRSTGSASTALTALLNKGAFPWPNPEDADGLVEALAVAPSTTRASALPSQLTLAADDDPSTDATDAPVSPVVPPAPVVLSTTPMPESPEVEMAVATPAASPQPAERDPADDLHDAAKQAILSVLKAPKTIGELVDALRITEGQLRLWLGTLVAEGAIRKTRKKGVLYELPTADLIDLCSAADANDRSGAQT</sequence>
<comment type="similarity">
    <text evidence="1">Belongs to the DprA/Smf family.</text>
</comment>
<organism evidence="4 5">
    <name type="scientific">Candidatus Accumulibacter contiguus</name>
    <dbReference type="NCBI Taxonomy" id="2954381"/>
    <lineage>
        <taxon>Bacteria</taxon>
        <taxon>Pseudomonadati</taxon>
        <taxon>Pseudomonadota</taxon>
        <taxon>Betaproteobacteria</taxon>
        <taxon>Candidatus Accumulibacter</taxon>
    </lineage>
</organism>
<dbReference type="InterPro" id="IPR003488">
    <property type="entry name" value="DprA"/>
</dbReference>
<evidence type="ECO:0000256" key="2">
    <source>
        <dbReference type="SAM" id="MobiDB-lite"/>
    </source>
</evidence>
<evidence type="ECO:0000259" key="3">
    <source>
        <dbReference type="Pfam" id="PF02481"/>
    </source>
</evidence>
<evidence type="ECO:0000313" key="5">
    <source>
        <dbReference type="Proteomes" id="UP000886469"/>
    </source>
</evidence>
<name>A0ABX1T8P8_9PROT</name>